<dbReference type="AlphaFoldDB" id="A0A3S0J709"/>
<accession>A0A3S0J709</accession>
<keyword evidence="2" id="KW-1185">Reference proteome</keyword>
<name>A0A3S0J709_9BACT</name>
<reference evidence="1 2" key="1">
    <citation type="submission" date="2018-12" db="EMBL/GenBank/DDBJ databases">
        <title>Hymenobacter gummosus sp. nov., isolated from a spring.</title>
        <authorList>
            <person name="Nie L."/>
        </authorList>
    </citation>
    <scope>NUCLEOTIDE SEQUENCE [LARGE SCALE GENOMIC DNA]</scope>
    <source>
        <strain evidence="1 2">KCTC 52166</strain>
    </source>
</reference>
<evidence type="ECO:0000313" key="2">
    <source>
        <dbReference type="Proteomes" id="UP000282184"/>
    </source>
</evidence>
<protein>
    <submittedName>
        <fullName evidence="1">Uncharacterized protein</fullName>
    </submittedName>
</protein>
<dbReference type="Proteomes" id="UP000282184">
    <property type="component" value="Unassembled WGS sequence"/>
</dbReference>
<gene>
    <name evidence="1" type="ORF">EJV47_21250</name>
</gene>
<organism evidence="1 2">
    <name type="scientific">Hymenobacter gummosus</name>
    <dbReference type="NCBI Taxonomy" id="1776032"/>
    <lineage>
        <taxon>Bacteria</taxon>
        <taxon>Pseudomonadati</taxon>
        <taxon>Bacteroidota</taxon>
        <taxon>Cytophagia</taxon>
        <taxon>Cytophagales</taxon>
        <taxon>Hymenobacteraceae</taxon>
        <taxon>Hymenobacter</taxon>
    </lineage>
</organism>
<proteinExistence type="predicted"/>
<sequence>MTLRKLLDIAKNQLNELTSVSNPDFRLEQAEFKKDEEVWDIVISYLIEEPVTPVNKSNPLNPLSEFAALIAEPKFQRMYKRIKIDKEEKVLGFYMFDK</sequence>
<dbReference type="RefSeq" id="WP_126695228.1">
    <property type="nucleotide sequence ID" value="NZ_RXOF01000015.1"/>
</dbReference>
<comment type="caution">
    <text evidence="1">The sequence shown here is derived from an EMBL/GenBank/DDBJ whole genome shotgun (WGS) entry which is preliminary data.</text>
</comment>
<evidence type="ECO:0000313" key="1">
    <source>
        <dbReference type="EMBL" id="RTQ46483.1"/>
    </source>
</evidence>
<dbReference type="OrthoDB" id="1121706at2"/>
<dbReference type="EMBL" id="RXOF01000015">
    <property type="protein sequence ID" value="RTQ46483.1"/>
    <property type="molecule type" value="Genomic_DNA"/>
</dbReference>